<sequence length="240" mass="27108">MKKVLKTAGLTTLIVLLFQVKVHAQEAGEVSLESSVGFCSRYVWRGLLFDDAPNIQPYIAVTWKNFTAATWGSYATSGNYAEVDLFLSYCNEGFTLCVNDYFTEDETDMSISDYSEWRRDETNHLIEAVLIYEPPFQNLPFQFTASSFVYGADLDDEGDQNFSTYFEVKYPFSFHKHDCNVFIGGTTHDGFYANDPGIVNLGVSATKQFKISESTQLPVSTSLTFNPSNRDVFFVFNISI</sequence>
<accession>A0A2U2B5C0</accession>
<name>A0A2U2B5C0_9BACT</name>
<feature type="signal peptide" evidence="1">
    <location>
        <begin position="1"/>
        <end position="24"/>
    </location>
</feature>
<dbReference type="EMBL" id="QEWP01000017">
    <property type="protein sequence ID" value="PWD98256.1"/>
    <property type="molecule type" value="Genomic_DNA"/>
</dbReference>
<dbReference type="RefSeq" id="WP_109265607.1">
    <property type="nucleotide sequence ID" value="NZ_QEWP01000017.1"/>
</dbReference>
<dbReference type="AlphaFoldDB" id="A0A2U2B5C0"/>
<organism evidence="2 3">
    <name type="scientific">Marinilabilia rubra</name>
    <dbReference type="NCBI Taxonomy" id="2162893"/>
    <lineage>
        <taxon>Bacteria</taxon>
        <taxon>Pseudomonadati</taxon>
        <taxon>Bacteroidota</taxon>
        <taxon>Bacteroidia</taxon>
        <taxon>Marinilabiliales</taxon>
        <taxon>Marinilabiliaceae</taxon>
        <taxon>Marinilabilia</taxon>
    </lineage>
</organism>
<gene>
    <name evidence="2" type="ORF">DDZ16_16625</name>
</gene>
<evidence type="ECO:0000256" key="1">
    <source>
        <dbReference type="SAM" id="SignalP"/>
    </source>
</evidence>
<dbReference type="OrthoDB" id="1065092at2"/>
<reference evidence="2 3" key="1">
    <citation type="submission" date="2018-05" db="EMBL/GenBank/DDBJ databases">
        <title>Marinilabilia rubrum sp. nov., isolated from saltern sediment.</title>
        <authorList>
            <person name="Zhang R."/>
        </authorList>
    </citation>
    <scope>NUCLEOTIDE SEQUENCE [LARGE SCALE GENOMIC DNA]</scope>
    <source>
        <strain evidence="2 3">WTE16</strain>
    </source>
</reference>
<proteinExistence type="predicted"/>
<feature type="chain" id="PRO_5015433134" description="DUF5020 domain-containing protein" evidence="1">
    <location>
        <begin position="25"/>
        <end position="240"/>
    </location>
</feature>
<keyword evidence="1" id="KW-0732">Signal</keyword>
<evidence type="ECO:0000313" key="3">
    <source>
        <dbReference type="Proteomes" id="UP000244956"/>
    </source>
</evidence>
<dbReference type="Proteomes" id="UP000244956">
    <property type="component" value="Unassembled WGS sequence"/>
</dbReference>
<comment type="caution">
    <text evidence="2">The sequence shown here is derived from an EMBL/GenBank/DDBJ whole genome shotgun (WGS) entry which is preliminary data.</text>
</comment>
<keyword evidence="3" id="KW-1185">Reference proteome</keyword>
<evidence type="ECO:0000313" key="2">
    <source>
        <dbReference type="EMBL" id="PWD98256.1"/>
    </source>
</evidence>
<protein>
    <recommendedName>
        <fullName evidence="4">DUF5020 domain-containing protein</fullName>
    </recommendedName>
</protein>
<evidence type="ECO:0008006" key="4">
    <source>
        <dbReference type="Google" id="ProtNLM"/>
    </source>
</evidence>